<feature type="region of interest" description="Disordered" evidence="1">
    <location>
        <begin position="71"/>
        <end position="92"/>
    </location>
</feature>
<protein>
    <recommendedName>
        <fullName evidence="4">Short chain dehydrogenase</fullName>
    </recommendedName>
</protein>
<proteinExistence type="predicted"/>
<organism evidence="2 3">
    <name type="scientific">Raoultella ornithinolytica</name>
    <name type="common">Klebsiella ornithinolytica</name>
    <dbReference type="NCBI Taxonomy" id="54291"/>
    <lineage>
        <taxon>Bacteria</taxon>
        <taxon>Pseudomonadati</taxon>
        <taxon>Pseudomonadota</taxon>
        <taxon>Gammaproteobacteria</taxon>
        <taxon>Enterobacterales</taxon>
        <taxon>Enterobacteriaceae</taxon>
        <taxon>Klebsiella/Raoultella group</taxon>
        <taxon>Raoultella</taxon>
    </lineage>
</organism>
<gene>
    <name evidence="2" type="ORF">EC841_110103</name>
</gene>
<dbReference type="EMBL" id="SLYQ01000010">
    <property type="protein sequence ID" value="TCQ70539.1"/>
    <property type="molecule type" value="Genomic_DNA"/>
</dbReference>
<dbReference type="InterPro" id="IPR036291">
    <property type="entry name" value="NAD(P)-bd_dom_sf"/>
</dbReference>
<evidence type="ECO:0000313" key="3">
    <source>
        <dbReference type="Proteomes" id="UP000295263"/>
    </source>
</evidence>
<dbReference type="Proteomes" id="UP000295263">
    <property type="component" value="Unassembled WGS sequence"/>
</dbReference>
<dbReference type="Gene3D" id="3.40.50.720">
    <property type="entry name" value="NAD(P)-binding Rossmann-like Domain"/>
    <property type="match status" value="1"/>
</dbReference>
<dbReference type="SUPFAM" id="SSF51735">
    <property type="entry name" value="NAD(P)-binding Rossmann-fold domains"/>
    <property type="match status" value="1"/>
</dbReference>
<evidence type="ECO:0000256" key="1">
    <source>
        <dbReference type="SAM" id="MobiDB-lite"/>
    </source>
</evidence>
<comment type="caution">
    <text evidence="2">The sequence shown here is derived from an EMBL/GenBank/DDBJ whole genome shotgun (WGS) entry which is preliminary data.</text>
</comment>
<reference evidence="2 3" key="1">
    <citation type="submission" date="2019-03" db="EMBL/GenBank/DDBJ databases">
        <title>Genomic analyses of the natural microbiome of Caenorhabditis elegans.</title>
        <authorList>
            <person name="Samuel B."/>
        </authorList>
    </citation>
    <scope>NUCLEOTIDE SEQUENCE [LARGE SCALE GENOMIC DNA]</scope>
    <source>
        <strain evidence="2 3">JUb54</strain>
    </source>
</reference>
<dbReference type="RefSeq" id="WP_207906537.1">
    <property type="nucleotide sequence ID" value="NZ_SLYQ01000010.1"/>
</dbReference>
<accession>A0ABD7QDH8</accession>
<evidence type="ECO:0008006" key="4">
    <source>
        <dbReference type="Google" id="ProtNLM"/>
    </source>
</evidence>
<evidence type="ECO:0000313" key="2">
    <source>
        <dbReference type="EMBL" id="TCQ70539.1"/>
    </source>
</evidence>
<sequence length="92" mass="9491">MPHSTAIFHDKPLAGRVAIVTGAVSDIGLAMTELLHSQGACVVAAGGGNSANALAREGIVPLVADVAQESQRHVGRPNRARALSARWSWPTA</sequence>
<name>A0ABD7QDH8_RAOOR</name>
<dbReference type="AlphaFoldDB" id="A0ABD7QDH8"/>